<keyword evidence="2" id="KW-0540">Nuclease</keyword>
<protein>
    <submittedName>
        <fullName evidence="2">Uma2 family endonuclease</fullName>
    </submittedName>
</protein>
<dbReference type="EMBL" id="QQNA01000187">
    <property type="protein sequence ID" value="RDG35941.1"/>
    <property type="molecule type" value="Genomic_DNA"/>
</dbReference>
<dbReference type="InterPro" id="IPR011335">
    <property type="entry name" value="Restrct_endonuc-II-like"/>
</dbReference>
<dbReference type="AlphaFoldDB" id="A0A370B2X4"/>
<dbReference type="PANTHER" id="PTHR35400:SF3">
    <property type="entry name" value="SLL1072 PROTEIN"/>
    <property type="match status" value="1"/>
</dbReference>
<dbReference type="Gene3D" id="3.90.1570.10">
    <property type="entry name" value="tt1808, chain A"/>
    <property type="match status" value="1"/>
</dbReference>
<dbReference type="PANTHER" id="PTHR35400">
    <property type="entry name" value="SLR1083 PROTEIN"/>
    <property type="match status" value="1"/>
</dbReference>
<feature type="domain" description="Putative restriction endonuclease" evidence="1">
    <location>
        <begin position="22"/>
        <end position="184"/>
    </location>
</feature>
<name>A0A370B2X4_9ACTN</name>
<evidence type="ECO:0000259" key="1">
    <source>
        <dbReference type="Pfam" id="PF05685"/>
    </source>
</evidence>
<dbReference type="GO" id="GO:0004519">
    <property type="term" value="F:endonuclease activity"/>
    <property type="evidence" value="ECO:0007669"/>
    <property type="project" value="UniProtKB-KW"/>
</dbReference>
<reference evidence="2 3" key="1">
    <citation type="submission" date="2018-07" db="EMBL/GenBank/DDBJ databases">
        <title>Streptomyces species from bats.</title>
        <authorList>
            <person name="Dunlap C."/>
        </authorList>
    </citation>
    <scope>NUCLEOTIDE SEQUENCE [LARGE SCALE GENOMIC DNA]</scope>
    <source>
        <strain evidence="2 3">AC230</strain>
    </source>
</reference>
<evidence type="ECO:0000313" key="2">
    <source>
        <dbReference type="EMBL" id="RDG35941.1"/>
    </source>
</evidence>
<dbReference type="SUPFAM" id="SSF52980">
    <property type="entry name" value="Restriction endonuclease-like"/>
    <property type="match status" value="1"/>
</dbReference>
<comment type="caution">
    <text evidence="2">The sequence shown here is derived from an EMBL/GenBank/DDBJ whole genome shotgun (WGS) entry which is preliminary data.</text>
</comment>
<proteinExistence type="predicted"/>
<keyword evidence="2" id="KW-0378">Hydrolase</keyword>
<sequence length="194" mass="21301">MSALTVDHGPEQGWDDLVHTWKGMDAPEGRKVEIIEGIITVSPSPSWDHNSTAYLLLLRLATIIPEHWRIFQTQEVAVPGRKGLYIPDLMVAAEEDRPAPGELFPASRAKLVVEITSRGNAHHDRIAKARGYAQAGVPLYLLLDPWASDSPSATLYGEPEGGTYRMLETVEYGGKLTLPAPFDLAIDTTEFPVS</sequence>
<dbReference type="CDD" id="cd06260">
    <property type="entry name" value="DUF820-like"/>
    <property type="match status" value="1"/>
</dbReference>
<accession>A0A370B2X4</accession>
<dbReference type="InterPro" id="IPR012296">
    <property type="entry name" value="Nuclease_put_TT1808"/>
</dbReference>
<organism evidence="2 3">
    <name type="scientific">Streptomyces corynorhini</name>
    <dbReference type="NCBI Taxonomy" id="2282652"/>
    <lineage>
        <taxon>Bacteria</taxon>
        <taxon>Bacillati</taxon>
        <taxon>Actinomycetota</taxon>
        <taxon>Actinomycetes</taxon>
        <taxon>Kitasatosporales</taxon>
        <taxon>Streptomycetaceae</taxon>
        <taxon>Streptomyces</taxon>
    </lineage>
</organism>
<dbReference type="Pfam" id="PF05685">
    <property type="entry name" value="Uma2"/>
    <property type="match status" value="1"/>
</dbReference>
<keyword evidence="3" id="KW-1185">Reference proteome</keyword>
<evidence type="ECO:0000313" key="3">
    <source>
        <dbReference type="Proteomes" id="UP000253741"/>
    </source>
</evidence>
<dbReference type="InterPro" id="IPR008538">
    <property type="entry name" value="Uma2"/>
</dbReference>
<keyword evidence="2" id="KW-0255">Endonuclease</keyword>
<dbReference type="RefSeq" id="WP_114625671.1">
    <property type="nucleotide sequence ID" value="NZ_QQNA01000187.1"/>
</dbReference>
<dbReference type="OrthoDB" id="4537149at2"/>
<gene>
    <name evidence="2" type="ORF">DVH02_22710</name>
</gene>
<dbReference type="Proteomes" id="UP000253741">
    <property type="component" value="Unassembled WGS sequence"/>
</dbReference>